<sequence>MVTSKCSGCSQHMICFNGVPYACPDKCDIKCKENGFNGGICSQSLRNVVAIKGLRHRYCLIWLSPPSILSYPVKPPPSICLILLSLPHQYCLILLNLPPS</sequence>
<name>A0ABQ7XEH1_BRANA</name>
<evidence type="ECO:0000313" key="2">
    <source>
        <dbReference type="Proteomes" id="UP000824890"/>
    </source>
</evidence>
<organism evidence="1 2">
    <name type="scientific">Brassica napus</name>
    <name type="common">Rape</name>
    <dbReference type="NCBI Taxonomy" id="3708"/>
    <lineage>
        <taxon>Eukaryota</taxon>
        <taxon>Viridiplantae</taxon>
        <taxon>Streptophyta</taxon>
        <taxon>Embryophyta</taxon>
        <taxon>Tracheophyta</taxon>
        <taxon>Spermatophyta</taxon>
        <taxon>Magnoliopsida</taxon>
        <taxon>eudicotyledons</taxon>
        <taxon>Gunneridae</taxon>
        <taxon>Pentapetalae</taxon>
        <taxon>rosids</taxon>
        <taxon>malvids</taxon>
        <taxon>Brassicales</taxon>
        <taxon>Brassicaceae</taxon>
        <taxon>Brassiceae</taxon>
        <taxon>Brassica</taxon>
    </lineage>
</organism>
<accession>A0ABQ7XEH1</accession>
<dbReference type="EMBL" id="JAGKQM010000462">
    <property type="protein sequence ID" value="KAH0854347.1"/>
    <property type="molecule type" value="Genomic_DNA"/>
</dbReference>
<keyword evidence="2" id="KW-1185">Reference proteome</keyword>
<gene>
    <name evidence="1" type="ORF">HID58_078953</name>
</gene>
<dbReference type="Proteomes" id="UP000824890">
    <property type="component" value="Unassembled WGS sequence"/>
</dbReference>
<proteinExistence type="predicted"/>
<reference evidence="1 2" key="1">
    <citation type="submission" date="2021-05" db="EMBL/GenBank/DDBJ databases">
        <title>Genome Assembly of Synthetic Allotetraploid Brassica napus Reveals Homoeologous Exchanges between Subgenomes.</title>
        <authorList>
            <person name="Davis J.T."/>
        </authorList>
    </citation>
    <scope>NUCLEOTIDE SEQUENCE [LARGE SCALE GENOMIC DNA]</scope>
    <source>
        <strain evidence="2">cv. Da-Ae</strain>
        <tissue evidence="1">Seedling</tissue>
    </source>
</reference>
<evidence type="ECO:0000313" key="1">
    <source>
        <dbReference type="EMBL" id="KAH0854347.1"/>
    </source>
</evidence>
<protein>
    <submittedName>
        <fullName evidence="1">Uncharacterized protein</fullName>
    </submittedName>
</protein>
<comment type="caution">
    <text evidence="1">The sequence shown here is derived from an EMBL/GenBank/DDBJ whole genome shotgun (WGS) entry which is preliminary data.</text>
</comment>